<dbReference type="EMBL" id="CP058529">
    <property type="protein sequence ID" value="QLG28277.1"/>
    <property type="molecule type" value="Genomic_DNA"/>
</dbReference>
<dbReference type="OrthoDB" id="204680at2157"/>
<keyword evidence="1" id="KW-0812">Transmembrane</keyword>
<evidence type="ECO:0000313" key="2">
    <source>
        <dbReference type="EMBL" id="QLG28277.1"/>
    </source>
</evidence>
<dbReference type="Proteomes" id="UP000509750">
    <property type="component" value="Chromosome"/>
</dbReference>
<feature type="transmembrane region" description="Helical" evidence="1">
    <location>
        <begin position="60"/>
        <end position="79"/>
    </location>
</feature>
<dbReference type="KEGG" id="halg:HUG10_12280"/>
<keyword evidence="1" id="KW-1133">Transmembrane helix</keyword>
<evidence type="ECO:0008006" key="4">
    <source>
        <dbReference type="Google" id="ProtNLM"/>
    </source>
</evidence>
<evidence type="ECO:0000256" key="1">
    <source>
        <dbReference type="SAM" id="Phobius"/>
    </source>
</evidence>
<proteinExistence type="predicted"/>
<gene>
    <name evidence="2" type="ORF">HUG10_12280</name>
</gene>
<feature type="transmembrane region" description="Helical" evidence="1">
    <location>
        <begin position="91"/>
        <end position="115"/>
    </location>
</feature>
<feature type="transmembrane region" description="Helical" evidence="1">
    <location>
        <begin position="127"/>
        <end position="151"/>
    </location>
</feature>
<name>A0A7D5KEI6_9EURY</name>
<reference evidence="2 3" key="1">
    <citation type="submission" date="2020-07" db="EMBL/GenBank/DDBJ databases">
        <title>Gai3-2, isolated from salt lake.</title>
        <authorList>
            <person name="Cui H."/>
            <person name="Shi X."/>
        </authorList>
    </citation>
    <scope>NUCLEOTIDE SEQUENCE [LARGE SCALE GENOMIC DNA]</scope>
    <source>
        <strain evidence="2 3">Gai3-2</strain>
    </source>
</reference>
<dbReference type="GeneID" id="56029623"/>
<accession>A0A7D5KEI6</accession>
<evidence type="ECO:0000313" key="3">
    <source>
        <dbReference type="Proteomes" id="UP000509750"/>
    </source>
</evidence>
<organism evidence="2 3">
    <name type="scientific">Halorarum halophilum</name>
    <dbReference type="NCBI Taxonomy" id="2743090"/>
    <lineage>
        <taxon>Archaea</taxon>
        <taxon>Methanobacteriati</taxon>
        <taxon>Methanobacteriota</taxon>
        <taxon>Stenosarchaea group</taxon>
        <taxon>Halobacteria</taxon>
        <taxon>Halobacteriales</taxon>
        <taxon>Haloferacaceae</taxon>
        <taxon>Halorarum</taxon>
    </lineage>
</organism>
<keyword evidence="3" id="KW-1185">Reference proteome</keyword>
<feature type="transmembrane region" description="Helical" evidence="1">
    <location>
        <begin position="21"/>
        <end position="40"/>
    </location>
</feature>
<protein>
    <recommendedName>
        <fullName evidence="4">Histidine kinase</fullName>
    </recommendedName>
</protein>
<sequence>MSSQTYQSPGIAMRSPTLWGGAAAGGLVAGVGMGLLMHFLMNAMPLVGALYGQPTVAAGWFAHLFHSVVFALLFAGVITSTSFREYGVLRITGLGAAYGIVLELVAAGIVLPVWANAVGAAALPVPFLLPIGFLTHLVYGVLLGAIFGVVLTRERSRTATRDRSERPAA</sequence>
<keyword evidence="1" id="KW-0472">Membrane</keyword>
<dbReference type="AlphaFoldDB" id="A0A7D5KEI6"/>
<dbReference type="RefSeq" id="WP_179169852.1">
    <property type="nucleotide sequence ID" value="NZ_CP058529.1"/>
</dbReference>